<gene>
    <name evidence="2" type="ORF">GCM10010185_37360</name>
</gene>
<dbReference type="Proteomes" id="UP000639606">
    <property type="component" value="Unassembled WGS sequence"/>
</dbReference>
<name>A0A918AN33_9PSEU</name>
<evidence type="ECO:0000256" key="1">
    <source>
        <dbReference type="SAM" id="MobiDB-lite"/>
    </source>
</evidence>
<evidence type="ECO:0000313" key="3">
    <source>
        <dbReference type="Proteomes" id="UP000639606"/>
    </source>
</evidence>
<proteinExistence type="predicted"/>
<organism evidence="2 3">
    <name type="scientific">Saccharothrix coeruleofusca</name>
    <dbReference type="NCBI Taxonomy" id="33919"/>
    <lineage>
        <taxon>Bacteria</taxon>
        <taxon>Bacillati</taxon>
        <taxon>Actinomycetota</taxon>
        <taxon>Actinomycetes</taxon>
        <taxon>Pseudonocardiales</taxon>
        <taxon>Pseudonocardiaceae</taxon>
        <taxon>Saccharothrix</taxon>
    </lineage>
</organism>
<reference evidence="2" key="1">
    <citation type="journal article" date="2014" name="Int. J. Syst. Evol. Microbiol.">
        <title>Complete genome sequence of Corynebacterium casei LMG S-19264T (=DSM 44701T), isolated from a smear-ripened cheese.</title>
        <authorList>
            <consortium name="US DOE Joint Genome Institute (JGI-PGF)"/>
            <person name="Walter F."/>
            <person name="Albersmeier A."/>
            <person name="Kalinowski J."/>
            <person name="Ruckert C."/>
        </authorList>
    </citation>
    <scope>NUCLEOTIDE SEQUENCE</scope>
    <source>
        <strain evidence="2">JCM 3313</strain>
    </source>
</reference>
<dbReference type="AlphaFoldDB" id="A0A918AN33"/>
<reference evidence="2" key="2">
    <citation type="submission" date="2020-09" db="EMBL/GenBank/DDBJ databases">
        <authorList>
            <person name="Sun Q."/>
            <person name="Ohkuma M."/>
        </authorList>
    </citation>
    <scope>NUCLEOTIDE SEQUENCE</scope>
    <source>
        <strain evidence="2">JCM 3313</strain>
    </source>
</reference>
<dbReference type="EMBL" id="BMRG01000006">
    <property type="protein sequence ID" value="GGP61348.1"/>
    <property type="molecule type" value="Genomic_DNA"/>
</dbReference>
<keyword evidence="3" id="KW-1185">Reference proteome</keyword>
<evidence type="ECO:0000313" key="2">
    <source>
        <dbReference type="EMBL" id="GGP61348.1"/>
    </source>
</evidence>
<feature type="region of interest" description="Disordered" evidence="1">
    <location>
        <begin position="1"/>
        <end position="43"/>
    </location>
</feature>
<comment type="caution">
    <text evidence="2">The sequence shown here is derived from an EMBL/GenBank/DDBJ whole genome shotgun (WGS) entry which is preliminary data.</text>
</comment>
<protein>
    <submittedName>
        <fullName evidence="2">Uncharacterized protein</fullName>
    </submittedName>
</protein>
<feature type="compositionally biased region" description="Low complexity" evidence="1">
    <location>
        <begin position="18"/>
        <end position="43"/>
    </location>
</feature>
<sequence>MRSGTERRAVRPSGTVIVSVTLSTPSRSSLSRTSAATSPGRPDGLLGWAEAAGEAVRGAAHSATAQATAAPLILDTAAEDSGVGLCFSADSGIRDLGDHQR</sequence>
<accession>A0A918AN33</accession>